<dbReference type="InterPro" id="IPR029063">
    <property type="entry name" value="SAM-dependent_MTases_sf"/>
</dbReference>
<dbReference type="InterPro" id="IPR003333">
    <property type="entry name" value="CMAS"/>
</dbReference>
<dbReference type="Gene3D" id="3.40.50.150">
    <property type="entry name" value="Vaccinia Virus protein VP39"/>
    <property type="match status" value="1"/>
</dbReference>
<name>A0A7H1NV14_9PROT</name>
<keyword evidence="3 7" id="KW-0808">Transferase</keyword>
<dbReference type="Pfam" id="PF02353">
    <property type="entry name" value="CMAS"/>
    <property type="match status" value="1"/>
</dbReference>
<dbReference type="KEGG" id="ebla:JGUZn3_24240"/>
<gene>
    <name evidence="7" type="primary">cfa</name>
    <name evidence="7" type="ORF">JGUZn3_24240</name>
</gene>
<dbReference type="PANTHER" id="PTHR43667:SF1">
    <property type="entry name" value="CYCLOPROPANE-FATTY-ACYL-PHOSPHOLIPID SYNTHASE"/>
    <property type="match status" value="1"/>
</dbReference>
<dbReference type="PIRSF" id="PIRSF003085">
    <property type="entry name" value="CMAS"/>
    <property type="match status" value="1"/>
</dbReference>
<dbReference type="Proteomes" id="UP000516349">
    <property type="component" value="Chromosome"/>
</dbReference>
<comment type="similarity">
    <text evidence="1">Belongs to the CFA/CMAS family.</text>
</comment>
<organism evidence="7 8">
    <name type="scientific">Entomobacter blattae</name>
    <dbReference type="NCBI Taxonomy" id="2762277"/>
    <lineage>
        <taxon>Bacteria</taxon>
        <taxon>Pseudomonadati</taxon>
        <taxon>Pseudomonadota</taxon>
        <taxon>Alphaproteobacteria</taxon>
        <taxon>Acetobacterales</taxon>
        <taxon>Acetobacteraceae</taxon>
        <taxon>Entomobacter</taxon>
    </lineage>
</organism>
<sequence>MITLLSAVLKRFITRGTLEVIYPDGRKIVYRGSDEFSASMRIHSENVVRGLLLNPGLAFGEAYMDGLIEPVNCTLYALMQVIMSNDLGAGHVGEKVSGFLRYVKRSWSQFNPEKRAQKNVAHHYDLSRDFYKLFLDEDMQYSCAYFSADTISLEQAQLDKKRHIAAKMLLDKPDLEVLDIGCGWGGMAITLAKEYGAKVTGITLSKEQLVVARQRVEEEGLQGQVRFELIDYRKVRKTFDRIVSVGMFEHVGVGYYDTFFSSVRRCLKDEGIMLLHSIGRSDGAGSTNPWIAKYIFPGGYSPSLSETFHSVEKSGLWVADCEVLRFHYAMTLAEWYKRFRENCQAVIKMYDERFYRMFSLYLVGAELTFRYQGHMNFQLQLTPSANAIPLTRDYMFNAEKDHEAKYAGNTFIRRLLS</sequence>
<dbReference type="GO" id="GO:0008825">
    <property type="term" value="F:cyclopropane-fatty-acyl-phospholipid synthase activity"/>
    <property type="evidence" value="ECO:0007669"/>
    <property type="project" value="UniProtKB-EC"/>
</dbReference>
<dbReference type="SUPFAM" id="SSF53335">
    <property type="entry name" value="S-adenosyl-L-methionine-dependent methyltransferases"/>
    <property type="match status" value="1"/>
</dbReference>
<dbReference type="RefSeq" id="WP_203413765.1">
    <property type="nucleotide sequence ID" value="NZ_CP060244.1"/>
</dbReference>
<evidence type="ECO:0000313" key="7">
    <source>
        <dbReference type="EMBL" id="QNT79624.1"/>
    </source>
</evidence>
<keyword evidence="4" id="KW-0949">S-adenosyl-L-methionine</keyword>
<evidence type="ECO:0000256" key="1">
    <source>
        <dbReference type="ARBA" id="ARBA00010815"/>
    </source>
</evidence>
<accession>A0A7H1NV14</accession>
<dbReference type="GO" id="GO:0032259">
    <property type="term" value="P:methylation"/>
    <property type="evidence" value="ECO:0007669"/>
    <property type="project" value="UniProtKB-KW"/>
</dbReference>
<dbReference type="EC" id="2.1.1.79" evidence="7"/>
<dbReference type="EMBL" id="CP060244">
    <property type="protein sequence ID" value="QNT79624.1"/>
    <property type="molecule type" value="Genomic_DNA"/>
</dbReference>
<protein>
    <submittedName>
        <fullName evidence="7">Cyclopropane-fatty-acyl-phospholipid synthase</fullName>
        <ecNumber evidence="7">2.1.1.79</ecNumber>
    </submittedName>
</protein>
<evidence type="ECO:0000256" key="3">
    <source>
        <dbReference type="ARBA" id="ARBA00022679"/>
    </source>
</evidence>
<proteinExistence type="inferred from homology"/>
<dbReference type="Pfam" id="PF25371">
    <property type="entry name" value="DUF7884"/>
    <property type="match status" value="1"/>
</dbReference>
<evidence type="ECO:0000313" key="8">
    <source>
        <dbReference type="Proteomes" id="UP000516349"/>
    </source>
</evidence>
<dbReference type="GO" id="GO:0008610">
    <property type="term" value="P:lipid biosynthetic process"/>
    <property type="evidence" value="ECO:0007669"/>
    <property type="project" value="InterPro"/>
</dbReference>
<dbReference type="PANTHER" id="PTHR43667">
    <property type="entry name" value="CYCLOPROPANE-FATTY-ACYL-PHOSPHOLIPID SYNTHASE"/>
    <property type="match status" value="1"/>
</dbReference>
<keyword evidence="8" id="KW-1185">Reference proteome</keyword>
<evidence type="ECO:0000256" key="5">
    <source>
        <dbReference type="ARBA" id="ARBA00023098"/>
    </source>
</evidence>
<evidence type="ECO:0000256" key="4">
    <source>
        <dbReference type="ARBA" id="ARBA00022691"/>
    </source>
</evidence>
<dbReference type="InterPro" id="IPR050723">
    <property type="entry name" value="CFA/CMAS"/>
</dbReference>
<dbReference type="CDD" id="cd02440">
    <property type="entry name" value="AdoMet_MTases"/>
    <property type="match status" value="1"/>
</dbReference>
<evidence type="ECO:0000259" key="6">
    <source>
        <dbReference type="Pfam" id="PF25371"/>
    </source>
</evidence>
<reference evidence="7 8" key="1">
    <citation type="submission" date="2020-08" db="EMBL/GenBank/DDBJ databases">
        <title>Complete genome sequence of Entomobacter blattae G55GP.</title>
        <authorList>
            <person name="Poehlein A."/>
            <person name="Guzman J."/>
            <person name="Daniel R."/>
            <person name="Vilcinskas A."/>
        </authorList>
    </citation>
    <scope>NUCLEOTIDE SEQUENCE [LARGE SCALE GENOMIC DNA]</scope>
    <source>
        <strain evidence="7 8">G55GP</strain>
    </source>
</reference>
<dbReference type="InterPro" id="IPR057206">
    <property type="entry name" value="DUF7884"/>
</dbReference>
<keyword evidence="2 7" id="KW-0489">Methyltransferase</keyword>
<feature type="domain" description="DUF7884" evidence="6">
    <location>
        <begin position="8"/>
        <end position="85"/>
    </location>
</feature>
<dbReference type="AlphaFoldDB" id="A0A7H1NV14"/>
<keyword evidence="5" id="KW-0443">Lipid metabolism</keyword>
<evidence type="ECO:0000256" key="2">
    <source>
        <dbReference type="ARBA" id="ARBA00022603"/>
    </source>
</evidence>